<dbReference type="OrthoDB" id="6801318at2"/>
<name>A0A418Y9E0_9GAMM</name>
<reference evidence="2 3" key="1">
    <citation type="submission" date="2018-09" db="EMBL/GenBank/DDBJ databases">
        <authorList>
            <person name="Wang F."/>
        </authorList>
    </citation>
    <scope>NUCLEOTIDE SEQUENCE [LARGE SCALE GENOMIC DNA]</scope>
    <source>
        <strain evidence="2 3">PLHSC7-2</strain>
    </source>
</reference>
<evidence type="ECO:0000259" key="1">
    <source>
        <dbReference type="Pfam" id="PF13503"/>
    </source>
</evidence>
<accession>A0A418Y9E0</accession>
<dbReference type="EMBL" id="QZCH01000056">
    <property type="protein sequence ID" value="RJG37102.1"/>
    <property type="molecule type" value="Genomic_DNA"/>
</dbReference>
<evidence type="ECO:0000313" key="2">
    <source>
        <dbReference type="EMBL" id="RJG37102.1"/>
    </source>
</evidence>
<dbReference type="RefSeq" id="WP_119912548.1">
    <property type="nucleotide sequence ID" value="NZ_QZCH01000056.1"/>
</dbReference>
<reference evidence="2 3" key="2">
    <citation type="submission" date="2019-01" db="EMBL/GenBank/DDBJ databases">
        <title>Motilimonas pumilus sp. nov., isolated from the gut of sea cucumber (Apostichopus japonicus).</title>
        <authorList>
            <person name="Wang F.-Q."/>
            <person name="Ren L.-H."/>
            <person name="Lin Y.-W."/>
            <person name="Sun G.-H."/>
            <person name="Du Z.-J."/>
            <person name="Zhao J.-X."/>
            <person name="Liu X.-J."/>
            <person name="Liu L.-J."/>
        </authorList>
    </citation>
    <scope>NUCLEOTIDE SEQUENCE [LARGE SCALE GENOMIC DNA]</scope>
    <source>
        <strain evidence="2 3">PLHSC7-2</strain>
    </source>
</reference>
<comment type="caution">
    <text evidence="2">The sequence shown here is derived from an EMBL/GenBank/DDBJ whole genome shotgun (WGS) entry which is preliminary data.</text>
</comment>
<evidence type="ECO:0000313" key="3">
    <source>
        <dbReference type="Proteomes" id="UP000283255"/>
    </source>
</evidence>
<proteinExistence type="predicted"/>
<dbReference type="Proteomes" id="UP000283255">
    <property type="component" value="Unassembled WGS sequence"/>
</dbReference>
<keyword evidence="3" id="KW-1185">Reference proteome</keyword>
<dbReference type="Pfam" id="PF13503">
    <property type="entry name" value="DUF4123"/>
    <property type="match status" value="1"/>
</dbReference>
<feature type="domain" description="DUF4123" evidence="1">
    <location>
        <begin position="35"/>
        <end position="154"/>
    </location>
</feature>
<gene>
    <name evidence="2" type="ORF">D1Z90_19970</name>
</gene>
<dbReference type="InterPro" id="IPR025391">
    <property type="entry name" value="DUF4123"/>
</dbReference>
<organism evidence="2 3">
    <name type="scientific">Motilimonas pumila</name>
    <dbReference type="NCBI Taxonomy" id="2303987"/>
    <lineage>
        <taxon>Bacteria</taxon>
        <taxon>Pseudomonadati</taxon>
        <taxon>Pseudomonadota</taxon>
        <taxon>Gammaproteobacteria</taxon>
        <taxon>Alteromonadales</taxon>
        <taxon>Alteromonadales genera incertae sedis</taxon>
        <taxon>Motilimonas</taxon>
    </lineage>
</organism>
<protein>
    <submittedName>
        <fullName evidence="2">DUF4123 domain-containing protein</fullName>
    </submittedName>
</protein>
<dbReference type="AlphaFoldDB" id="A0A418Y9E0"/>
<sequence length="291" mass="33527">MSGSQKEQIIRQIDNINSTHMEQVINEASAAPFAYAIIEQNLYPNFMAQLYGLDSANLTWDYLFRPDRDEGLRLVGPVLIALNDDDLSQWLKQLLTQQSGGCLLRSTTDFDETLLWAQARMTLISPEGAQAICRFFDPKNMAFMLASQTASQQQAFWHQTHELYWFDAGQWWSYQSTPLPQPLIESYQLSQTELDGIVNFKEQVLKRILLALYQKDLQAAGISDINNIDTHFELAKSYGAKKLSDFSAWLELINRFGLSFYLKKNIEERLNHPNYPFLKKLKVVERELSNA</sequence>